<organism evidence="3 4">
    <name type="scientific">Paraglaciecola polaris LMG 21857</name>
    <dbReference type="NCBI Taxonomy" id="1129793"/>
    <lineage>
        <taxon>Bacteria</taxon>
        <taxon>Pseudomonadati</taxon>
        <taxon>Pseudomonadota</taxon>
        <taxon>Gammaproteobacteria</taxon>
        <taxon>Alteromonadales</taxon>
        <taxon>Alteromonadaceae</taxon>
        <taxon>Paraglaciecola</taxon>
    </lineage>
</organism>
<comment type="caution">
    <text evidence="3">The sequence shown here is derived from an EMBL/GenBank/DDBJ whole genome shotgun (WGS) entry which is preliminary data.</text>
</comment>
<feature type="transmembrane region" description="Helical" evidence="2">
    <location>
        <begin position="27"/>
        <end position="48"/>
    </location>
</feature>
<keyword evidence="4" id="KW-1185">Reference proteome</keyword>
<dbReference type="InterPro" id="IPR023365">
    <property type="entry name" value="Sortase_dom-sf"/>
</dbReference>
<accession>K6ZQ83</accession>
<keyword evidence="2" id="KW-1133">Transmembrane helix</keyword>
<dbReference type="Pfam" id="PF04203">
    <property type="entry name" value="Sortase"/>
    <property type="match status" value="1"/>
</dbReference>
<proteinExistence type="predicted"/>
<dbReference type="InterPro" id="IPR005754">
    <property type="entry name" value="Sortase"/>
</dbReference>
<dbReference type="EMBL" id="BAER01000038">
    <property type="protein sequence ID" value="GAC32442.1"/>
    <property type="molecule type" value="Genomic_DNA"/>
</dbReference>
<evidence type="ECO:0000313" key="3">
    <source>
        <dbReference type="EMBL" id="GAC32442.1"/>
    </source>
</evidence>
<dbReference type="NCBIfam" id="TIGR03784">
    <property type="entry name" value="marine_sortase"/>
    <property type="match status" value="1"/>
</dbReference>
<dbReference type="InterPro" id="IPR041999">
    <property type="entry name" value="Sortase_D_1"/>
</dbReference>
<keyword evidence="1 3" id="KW-0378">Hydrolase</keyword>
<keyword evidence="2" id="KW-0472">Membrane</keyword>
<keyword evidence="2" id="KW-0812">Transmembrane</keyword>
<sequence length="225" mass="24799">MRSCETIHLKSDEPSLSTPITSQYQKAIWLVCLLCGGLLFSHGAYLWAKAQLAQVLIARAWQTVLLAEVSLERSSGATPEMYQQAQKVKPWPWADTYPVAKIQFAEQSLYVLAGASGRTMAFGPGHMSATPLPFQGGNSVFTGHRDSHFASLAQLNKGDVIDVQTLAGQGQYRITAIFVVHQSQMHIIESNNQDQLTLLTCYPFNSLTPNPTLRFVVSAQRVFEG</sequence>
<dbReference type="InterPro" id="IPR022445">
    <property type="entry name" value="Sortase_proteobact_type"/>
</dbReference>
<evidence type="ECO:0000313" key="4">
    <source>
        <dbReference type="Proteomes" id="UP000006322"/>
    </source>
</evidence>
<dbReference type="SUPFAM" id="SSF63817">
    <property type="entry name" value="Sortase"/>
    <property type="match status" value="1"/>
</dbReference>
<dbReference type="NCBIfam" id="TIGR01076">
    <property type="entry name" value="sortase_fam"/>
    <property type="match status" value="1"/>
</dbReference>
<reference evidence="4" key="1">
    <citation type="journal article" date="2014" name="Environ. Microbiol.">
        <title>Comparative genomics of the marine bacterial genus Glaciecola reveals the high degree of genomic diversity and genomic characteristic for cold adaptation.</title>
        <authorList>
            <person name="Qin Q.L."/>
            <person name="Xie B.B."/>
            <person name="Yu Y."/>
            <person name="Shu Y.L."/>
            <person name="Rong J.C."/>
            <person name="Zhang Y.J."/>
            <person name="Zhao D.L."/>
            <person name="Chen X.L."/>
            <person name="Zhang X.Y."/>
            <person name="Chen B."/>
            <person name="Zhou B.C."/>
            <person name="Zhang Y.Z."/>
        </authorList>
    </citation>
    <scope>NUCLEOTIDE SEQUENCE [LARGE SCALE GENOMIC DNA]</scope>
    <source>
        <strain evidence="4">LMG 21857</strain>
    </source>
</reference>
<evidence type="ECO:0000256" key="1">
    <source>
        <dbReference type="ARBA" id="ARBA00022801"/>
    </source>
</evidence>
<evidence type="ECO:0000256" key="2">
    <source>
        <dbReference type="SAM" id="Phobius"/>
    </source>
</evidence>
<protein>
    <submittedName>
        <fullName evidence="3">Sortase A</fullName>
        <ecNumber evidence="3">3.4.22.70</ecNumber>
    </submittedName>
</protein>
<dbReference type="AlphaFoldDB" id="K6ZQ83"/>
<dbReference type="CDD" id="cd05828">
    <property type="entry name" value="Sortase_D_1"/>
    <property type="match status" value="1"/>
</dbReference>
<dbReference type="Proteomes" id="UP000006322">
    <property type="component" value="Unassembled WGS sequence"/>
</dbReference>
<gene>
    <name evidence="3" type="primary">srtA</name>
    <name evidence="3" type="ORF">GPLA_1528</name>
</gene>
<name>K6ZQ83_9ALTE</name>
<dbReference type="RefSeq" id="WP_007104240.1">
    <property type="nucleotide sequence ID" value="NZ_BAER01000038.1"/>
</dbReference>
<dbReference type="GO" id="GO:0016787">
    <property type="term" value="F:hydrolase activity"/>
    <property type="evidence" value="ECO:0007669"/>
    <property type="project" value="UniProtKB-KW"/>
</dbReference>
<dbReference type="Gene3D" id="2.40.260.10">
    <property type="entry name" value="Sortase"/>
    <property type="match status" value="1"/>
</dbReference>
<dbReference type="STRING" id="1129793.GPLA_1528"/>
<dbReference type="EC" id="3.4.22.70" evidence="3"/>